<dbReference type="RefSeq" id="WP_133362168.1">
    <property type="nucleotide sequence ID" value="NZ_CP037940.1"/>
</dbReference>
<evidence type="ECO:0000313" key="3">
    <source>
        <dbReference type="Proteomes" id="UP000292886"/>
    </source>
</evidence>
<keyword evidence="1" id="KW-0472">Membrane</keyword>
<proteinExistence type="predicted"/>
<evidence type="ECO:0000313" key="2">
    <source>
        <dbReference type="EMBL" id="QBO35088.1"/>
    </source>
</evidence>
<name>A0A4P6YR43_9LACO</name>
<sequence length="230" mass="26019">MKFLALISVVLSGVLMWVWHTFTTRLGAMQHQIPNVMVINNWLHVYFYVVISAIILIVLLLILRKPKLLAVGIVLQIGILYYAVIGQANAVNQQDVRYFKVAAGGGRYKKLAYNDARQLTRDTGQYLIYVNPAKGKQTRELQQYIKAHGIILRTLRIQINTNLNLLAATAHQPRPTSTPIFADKPMLIVVGQASVMVVNKKAKQHLFGTVRTHELKTTSDFINQIALFYH</sequence>
<evidence type="ECO:0000256" key="1">
    <source>
        <dbReference type="SAM" id="Phobius"/>
    </source>
</evidence>
<feature type="transmembrane region" description="Helical" evidence="1">
    <location>
        <begin position="68"/>
        <end position="85"/>
    </location>
</feature>
<protein>
    <submittedName>
        <fullName evidence="2">Uncharacterized protein</fullName>
    </submittedName>
</protein>
<organism evidence="2 3">
    <name type="scientific">Periweissella cryptocerci</name>
    <dbReference type="NCBI Taxonomy" id="2506420"/>
    <lineage>
        <taxon>Bacteria</taxon>
        <taxon>Bacillati</taxon>
        <taxon>Bacillota</taxon>
        <taxon>Bacilli</taxon>
        <taxon>Lactobacillales</taxon>
        <taxon>Lactobacillaceae</taxon>
        <taxon>Periweissella</taxon>
    </lineage>
</organism>
<gene>
    <name evidence="2" type="ORF">EQG49_00780</name>
</gene>
<dbReference type="KEGG" id="wei:EQG49_00780"/>
<dbReference type="Proteomes" id="UP000292886">
    <property type="component" value="Chromosome"/>
</dbReference>
<keyword evidence="1" id="KW-1133">Transmembrane helix</keyword>
<accession>A0A4P6YR43</accession>
<dbReference type="EMBL" id="CP037940">
    <property type="protein sequence ID" value="QBO35088.1"/>
    <property type="molecule type" value="Genomic_DNA"/>
</dbReference>
<keyword evidence="3" id="KW-1185">Reference proteome</keyword>
<feature type="transmembrane region" description="Helical" evidence="1">
    <location>
        <begin position="43"/>
        <end position="63"/>
    </location>
</feature>
<reference evidence="3" key="1">
    <citation type="submission" date="2019-03" db="EMBL/GenBank/DDBJ databases">
        <title>Weissella sp. 26KH-42 Genome sequencing.</title>
        <authorList>
            <person name="Heo J."/>
            <person name="Kim S.-J."/>
            <person name="Kim J.-S."/>
            <person name="Hong S.-B."/>
            <person name="Kwon S.-W."/>
        </authorList>
    </citation>
    <scope>NUCLEOTIDE SEQUENCE [LARGE SCALE GENOMIC DNA]</scope>
    <source>
        <strain evidence="3">26KH-42</strain>
    </source>
</reference>
<dbReference type="AlphaFoldDB" id="A0A4P6YR43"/>
<keyword evidence="1" id="KW-0812">Transmembrane</keyword>